<dbReference type="GO" id="GO:0003677">
    <property type="term" value="F:DNA binding"/>
    <property type="evidence" value="ECO:0007669"/>
    <property type="project" value="InterPro"/>
</dbReference>
<dbReference type="Pfam" id="PF02796">
    <property type="entry name" value="HTH_7"/>
    <property type="match status" value="1"/>
</dbReference>
<dbReference type="EMBL" id="VSSQ01032783">
    <property type="protein sequence ID" value="MPM84168.1"/>
    <property type="molecule type" value="Genomic_DNA"/>
</dbReference>
<dbReference type="InterPro" id="IPR006120">
    <property type="entry name" value="Resolvase_HTH_dom"/>
</dbReference>
<name>A0A645D511_9ZZZZ</name>
<protein>
    <recommendedName>
        <fullName evidence="1">Resolvase HTH domain-containing protein</fullName>
    </recommendedName>
</protein>
<accession>A0A645D511</accession>
<dbReference type="GO" id="GO:0000150">
    <property type="term" value="F:DNA strand exchange activity"/>
    <property type="evidence" value="ECO:0007669"/>
    <property type="project" value="InterPro"/>
</dbReference>
<sequence>MPCSKCGKIKEKSRKEMKSICGSCREELKADLVMAVLELDPIYLSEANQHKGGRPSKLNAERLHEARKRRKNGESYGKIAKGMKVSKTAIFNATKGV</sequence>
<dbReference type="AlphaFoldDB" id="A0A645D511"/>
<dbReference type="InterPro" id="IPR009057">
    <property type="entry name" value="Homeodomain-like_sf"/>
</dbReference>
<proteinExistence type="predicted"/>
<evidence type="ECO:0000259" key="1">
    <source>
        <dbReference type="Pfam" id="PF02796"/>
    </source>
</evidence>
<evidence type="ECO:0000313" key="2">
    <source>
        <dbReference type="EMBL" id="MPM84168.1"/>
    </source>
</evidence>
<dbReference type="SUPFAM" id="SSF46689">
    <property type="entry name" value="Homeodomain-like"/>
    <property type="match status" value="1"/>
</dbReference>
<feature type="domain" description="Resolvase HTH" evidence="1">
    <location>
        <begin position="53"/>
        <end position="89"/>
    </location>
</feature>
<comment type="caution">
    <text evidence="2">The sequence shown here is derived from an EMBL/GenBank/DDBJ whole genome shotgun (WGS) entry which is preliminary data.</text>
</comment>
<reference evidence="2" key="1">
    <citation type="submission" date="2019-08" db="EMBL/GenBank/DDBJ databases">
        <authorList>
            <person name="Kucharzyk K."/>
            <person name="Murdoch R.W."/>
            <person name="Higgins S."/>
            <person name="Loffler F."/>
        </authorList>
    </citation>
    <scope>NUCLEOTIDE SEQUENCE</scope>
</reference>
<organism evidence="2">
    <name type="scientific">bioreactor metagenome</name>
    <dbReference type="NCBI Taxonomy" id="1076179"/>
    <lineage>
        <taxon>unclassified sequences</taxon>
        <taxon>metagenomes</taxon>
        <taxon>ecological metagenomes</taxon>
    </lineage>
</organism>
<gene>
    <name evidence="2" type="ORF">SDC9_131239</name>
</gene>
<dbReference type="Gene3D" id="1.10.10.60">
    <property type="entry name" value="Homeodomain-like"/>
    <property type="match status" value="1"/>
</dbReference>